<keyword evidence="2" id="KW-1185">Reference proteome</keyword>
<dbReference type="EMBL" id="JACASE010000003">
    <property type="protein sequence ID" value="KAF6485619.1"/>
    <property type="molecule type" value="Genomic_DNA"/>
</dbReference>
<sequence>MTGFKISQTQRCPFLKSWEALDSIGQAPLLRPRWGLLFSQPWAGRKQIVKPRASRAGLMRLSCCPQLASRRVFMQAMGGSCCPPEVQGSWRNSVSWLTSSKCIQVHPDNFYLNISSDGRLIPVRKL</sequence>
<dbReference type="Proteomes" id="UP000593571">
    <property type="component" value="Unassembled WGS sequence"/>
</dbReference>
<comment type="caution">
    <text evidence="1">The sequence shown here is derived from an EMBL/GenBank/DDBJ whole genome shotgun (WGS) entry which is preliminary data.</text>
</comment>
<evidence type="ECO:0000313" key="2">
    <source>
        <dbReference type="Proteomes" id="UP000593571"/>
    </source>
</evidence>
<evidence type="ECO:0000313" key="1">
    <source>
        <dbReference type="EMBL" id="KAF6485619.1"/>
    </source>
</evidence>
<protein>
    <submittedName>
        <fullName evidence="1">Uncharacterized protein</fullName>
    </submittedName>
</protein>
<gene>
    <name evidence="1" type="ORF">HJG63_010760</name>
</gene>
<proteinExistence type="predicted"/>
<dbReference type="AlphaFoldDB" id="A0A7J8IN97"/>
<accession>A0A7J8IN97</accession>
<reference evidence="1 2" key="1">
    <citation type="journal article" date="2020" name="Nature">
        <title>Six reference-quality genomes reveal evolution of bat adaptations.</title>
        <authorList>
            <person name="Jebb D."/>
            <person name="Huang Z."/>
            <person name="Pippel M."/>
            <person name="Hughes G.M."/>
            <person name="Lavrichenko K."/>
            <person name="Devanna P."/>
            <person name="Winkler S."/>
            <person name="Jermiin L.S."/>
            <person name="Skirmuntt E.C."/>
            <person name="Katzourakis A."/>
            <person name="Burkitt-Gray L."/>
            <person name="Ray D.A."/>
            <person name="Sullivan K.A.M."/>
            <person name="Roscito J.G."/>
            <person name="Kirilenko B.M."/>
            <person name="Davalos L.M."/>
            <person name="Corthals A.P."/>
            <person name="Power M.L."/>
            <person name="Jones G."/>
            <person name="Ransome R.D."/>
            <person name="Dechmann D.K.N."/>
            <person name="Locatelli A.G."/>
            <person name="Puechmaille S.J."/>
            <person name="Fedrigo O."/>
            <person name="Jarvis E.D."/>
            <person name="Hiller M."/>
            <person name="Vernes S.C."/>
            <person name="Myers E.W."/>
            <person name="Teeling E.C."/>
        </authorList>
    </citation>
    <scope>NUCLEOTIDE SEQUENCE [LARGE SCALE GENOMIC DNA]</scope>
    <source>
        <strain evidence="1">MRouAeg1</strain>
        <tissue evidence="1">Muscle</tissue>
    </source>
</reference>
<organism evidence="1 2">
    <name type="scientific">Rousettus aegyptiacus</name>
    <name type="common">Egyptian fruit bat</name>
    <name type="synonym">Pteropus aegyptiacus</name>
    <dbReference type="NCBI Taxonomy" id="9407"/>
    <lineage>
        <taxon>Eukaryota</taxon>
        <taxon>Metazoa</taxon>
        <taxon>Chordata</taxon>
        <taxon>Craniata</taxon>
        <taxon>Vertebrata</taxon>
        <taxon>Euteleostomi</taxon>
        <taxon>Mammalia</taxon>
        <taxon>Eutheria</taxon>
        <taxon>Laurasiatheria</taxon>
        <taxon>Chiroptera</taxon>
        <taxon>Yinpterochiroptera</taxon>
        <taxon>Pteropodoidea</taxon>
        <taxon>Pteropodidae</taxon>
        <taxon>Rousettinae</taxon>
        <taxon>Rousettus</taxon>
    </lineage>
</organism>
<name>A0A7J8IN97_ROUAE</name>